<keyword evidence="4" id="KW-0597">Phosphoprotein</keyword>
<comment type="catalytic activity">
    <reaction evidence="12">
        <text>L-threonyl-[protein] + ATP = O-phospho-L-threonyl-[protein] + ADP + H(+)</text>
        <dbReference type="Rhea" id="RHEA:46608"/>
        <dbReference type="Rhea" id="RHEA-COMP:11060"/>
        <dbReference type="Rhea" id="RHEA-COMP:11605"/>
        <dbReference type="ChEBI" id="CHEBI:15378"/>
        <dbReference type="ChEBI" id="CHEBI:30013"/>
        <dbReference type="ChEBI" id="CHEBI:30616"/>
        <dbReference type="ChEBI" id="CHEBI:61977"/>
        <dbReference type="ChEBI" id="CHEBI:456216"/>
        <dbReference type="EC" id="2.7.11.1"/>
    </reaction>
</comment>
<evidence type="ECO:0000256" key="7">
    <source>
        <dbReference type="ARBA" id="ARBA00022741"/>
    </source>
</evidence>
<keyword evidence="7" id="KW-0547">Nucleotide-binding</keyword>
<feature type="region of interest" description="Disordered" evidence="14">
    <location>
        <begin position="727"/>
        <end position="748"/>
    </location>
</feature>
<dbReference type="FunFam" id="3.30.200.20:FF:000147">
    <property type="entry name" value="probable serine/threonine protein kinase IREH1"/>
    <property type="match status" value="1"/>
</dbReference>
<dbReference type="Proteomes" id="UP001642260">
    <property type="component" value="Unassembled WGS sequence"/>
</dbReference>
<dbReference type="SMART" id="SM00220">
    <property type="entry name" value="S_TKc"/>
    <property type="match status" value="1"/>
</dbReference>
<dbReference type="CDD" id="cd05579">
    <property type="entry name" value="STKc_MAST_like"/>
    <property type="match status" value="1"/>
</dbReference>
<feature type="compositionally biased region" description="Polar residues" evidence="14">
    <location>
        <begin position="837"/>
        <end position="848"/>
    </location>
</feature>
<keyword evidence="17" id="KW-1185">Reference proteome</keyword>
<dbReference type="SUPFAM" id="SSF56112">
    <property type="entry name" value="Protein kinase-like (PK-like)"/>
    <property type="match status" value="1"/>
</dbReference>
<evidence type="ECO:0000256" key="8">
    <source>
        <dbReference type="ARBA" id="ARBA00022771"/>
    </source>
</evidence>
<dbReference type="InterPro" id="IPR011009">
    <property type="entry name" value="Kinase-like_dom_sf"/>
</dbReference>
<keyword evidence="10" id="KW-0862">Zinc</keyword>
<evidence type="ECO:0000259" key="15">
    <source>
        <dbReference type="PROSITE" id="PS50011"/>
    </source>
</evidence>
<dbReference type="EC" id="2.7.11.1" evidence="2"/>
<dbReference type="InterPro" id="IPR008271">
    <property type="entry name" value="Ser/Thr_kinase_AS"/>
</dbReference>
<proteinExistence type="inferred from homology"/>
<evidence type="ECO:0000256" key="12">
    <source>
        <dbReference type="ARBA" id="ARBA00047899"/>
    </source>
</evidence>
<feature type="region of interest" description="Disordered" evidence="14">
    <location>
        <begin position="116"/>
        <end position="142"/>
    </location>
</feature>
<evidence type="ECO:0000256" key="9">
    <source>
        <dbReference type="ARBA" id="ARBA00022777"/>
    </source>
</evidence>
<evidence type="ECO:0000256" key="6">
    <source>
        <dbReference type="ARBA" id="ARBA00022723"/>
    </source>
</evidence>
<dbReference type="AlphaFoldDB" id="A0ABC8JCD7"/>
<dbReference type="Gene3D" id="1.10.510.10">
    <property type="entry name" value="Transferase(Phosphotransferase) domain 1"/>
    <property type="match status" value="1"/>
</dbReference>
<keyword evidence="5" id="KW-0808">Transferase</keyword>
<dbReference type="GO" id="GO:0008270">
    <property type="term" value="F:zinc ion binding"/>
    <property type="evidence" value="ECO:0007669"/>
    <property type="project" value="UniProtKB-KW"/>
</dbReference>
<feature type="compositionally biased region" description="Basic and acidic residues" evidence="14">
    <location>
        <begin position="852"/>
        <end position="867"/>
    </location>
</feature>
<dbReference type="PROSITE" id="PS00108">
    <property type="entry name" value="PROTEIN_KINASE_ST"/>
    <property type="match status" value="1"/>
</dbReference>
<evidence type="ECO:0000256" key="4">
    <source>
        <dbReference type="ARBA" id="ARBA00022553"/>
    </source>
</evidence>
<comment type="catalytic activity">
    <reaction evidence="13">
        <text>L-seryl-[protein] + ATP = O-phospho-L-seryl-[protein] + ADP + H(+)</text>
        <dbReference type="Rhea" id="RHEA:17989"/>
        <dbReference type="Rhea" id="RHEA-COMP:9863"/>
        <dbReference type="Rhea" id="RHEA-COMP:11604"/>
        <dbReference type="ChEBI" id="CHEBI:15378"/>
        <dbReference type="ChEBI" id="CHEBI:29999"/>
        <dbReference type="ChEBI" id="CHEBI:30616"/>
        <dbReference type="ChEBI" id="CHEBI:83421"/>
        <dbReference type="ChEBI" id="CHEBI:456216"/>
        <dbReference type="EC" id="2.7.11.1"/>
    </reaction>
</comment>
<keyword evidence="6" id="KW-0479">Metal-binding</keyword>
<dbReference type="Pfam" id="PF00069">
    <property type="entry name" value="Pkinase"/>
    <property type="match status" value="1"/>
</dbReference>
<dbReference type="GO" id="GO:0004674">
    <property type="term" value="F:protein serine/threonine kinase activity"/>
    <property type="evidence" value="ECO:0007669"/>
    <property type="project" value="UniProtKB-KW"/>
</dbReference>
<dbReference type="PANTHER" id="PTHR24356:SF373">
    <property type="entry name" value="PROTEIN KINASE DOMAIN-CONTAINING PROTEIN"/>
    <property type="match status" value="1"/>
</dbReference>
<evidence type="ECO:0000256" key="13">
    <source>
        <dbReference type="ARBA" id="ARBA00048679"/>
    </source>
</evidence>
<feature type="compositionally biased region" description="Low complexity" evidence="14">
    <location>
        <begin position="19"/>
        <end position="28"/>
    </location>
</feature>
<dbReference type="GO" id="GO:0005524">
    <property type="term" value="F:ATP binding"/>
    <property type="evidence" value="ECO:0007669"/>
    <property type="project" value="UniProtKB-KW"/>
</dbReference>
<accession>A0ABC8JCD7</accession>
<name>A0ABC8JCD7_ERUVS</name>
<dbReference type="InterPro" id="IPR058783">
    <property type="entry name" value="IREH1/IRE-like_N"/>
</dbReference>
<dbReference type="PANTHER" id="PTHR24356">
    <property type="entry name" value="SERINE/THREONINE-PROTEIN KINASE"/>
    <property type="match status" value="1"/>
</dbReference>
<evidence type="ECO:0000256" key="5">
    <source>
        <dbReference type="ARBA" id="ARBA00022679"/>
    </source>
</evidence>
<dbReference type="InterPro" id="IPR000719">
    <property type="entry name" value="Prot_kinase_dom"/>
</dbReference>
<keyword evidence="11" id="KW-0067">ATP-binding</keyword>
<sequence>MTLKRASRLFSSSKKKVDSANSPANAPSESDKKKRRSDSKRIFGSLIEFTKKLCKRASSDQVPLRSYLSCSCYKGKKPRDEASTLSSSLGLNQINTRSHSHQATLGSCFSFRDDTARPVNRNTRQDSGISPSDCGTPESPKELESPHFQALLQMTNAPRRIFSGDNKSFSHELNAEGVRPFPLSKLHRSKSWEEVFNLIKANFNKAKEEVNIELKIFTEYLIRISKDNAESLHELNVIIGDLLILTLKCIKVTTGEFWNQCERIVQELNDKWRELPQGVPKQLHTHLLYILIRCTRLLQFRKESWGQKEEFMLALAYIARQAANAISDDDQSMKTCLHNLRLTIDQRKFDALTVETFGIRIEKLIREKYSQLNEIVDDEKVDLSSTEIDEDVVLKDDVERSLRTRSVRLRDRISIDDFEEIKEISRGAFGRVVLAKKRTTGDIFAIKVLKKTDMIRKDAVKSIIAERNILIKIQNPLVVRFYYSFTSRENLYLVMEYVKGGDFYSLLKNLNCIHETNARKYIAEVVLALEYLHSEGVVHRDLKPDNILVADDGHVKLIDFGLSKVGLIDSTGDLSGPKLPTSEHKIKRQDKRSARGTPDYLAPEILRGTGHGATADWWSVGIILFEFIVGIPPFNADNPEKIFDNILKRDIPWPSDPEEMTIEARDLINRLLAEDPHQRLGARGAAEVKQHIFFKGINWDTLPEQKVEFVPHTEDALDTSYFLSRYPSDKRSSPTNDNENGKSCESSRGSNDHNYVVLFDDPLPIPPRNIGVNFYRRVMSLNGINIDEPQSAGQYQLSFGVQRLETWNINNFVSKTTNNLMLLMIFRTCPDVTKSQRALAQDTNGSLNSSHKTTEKEKQKSEKRRTGCAKEVRQTVLCNRFNTLLSVESG</sequence>
<evidence type="ECO:0000313" key="16">
    <source>
        <dbReference type="EMBL" id="CAH8321798.1"/>
    </source>
</evidence>
<evidence type="ECO:0000256" key="10">
    <source>
        <dbReference type="ARBA" id="ARBA00022833"/>
    </source>
</evidence>
<evidence type="ECO:0000256" key="11">
    <source>
        <dbReference type="ARBA" id="ARBA00022840"/>
    </source>
</evidence>
<dbReference type="InterPro" id="IPR050236">
    <property type="entry name" value="Ser_Thr_kinase_AGC"/>
</dbReference>
<comment type="similarity">
    <text evidence="1">Belongs to the protein kinase superfamily. AGC Ser/Thr protein kinase family.</text>
</comment>
<dbReference type="EMBL" id="CAKOAT010096488">
    <property type="protein sequence ID" value="CAH8321798.1"/>
    <property type="molecule type" value="Genomic_DNA"/>
</dbReference>
<evidence type="ECO:0000256" key="3">
    <source>
        <dbReference type="ARBA" id="ARBA00022527"/>
    </source>
</evidence>
<feature type="domain" description="Protein kinase" evidence="15">
    <location>
        <begin position="418"/>
        <end position="694"/>
    </location>
</feature>
<feature type="compositionally biased region" description="Polar residues" evidence="14">
    <location>
        <begin position="120"/>
        <end position="130"/>
    </location>
</feature>
<comment type="caution">
    <text evidence="16">The sequence shown here is derived from an EMBL/GenBank/DDBJ whole genome shotgun (WGS) entry which is preliminary data.</text>
</comment>
<dbReference type="PROSITE" id="PS50011">
    <property type="entry name" value="PROTEIN_KINASE_DOM"/>
    <property type="match status" value="1"/>
</dbReference>
<evidence type="ECO:0000256" key="2">
    <source>
        <dbReference type="ARBA" id="ARBA00012513"/>
    </source>
</evidence>
<reference evidence="16 17" key="1">
    <citation type="submission" date="2022-03" db="EMBL/GenBank/DDBJ databases">
        <authorList>
            <person name="Macdonald S."/>
            <person name="Ahmed S."/>
            <person name="Newling K."/>
        </authorList>
    </citation>
    <scope>NUCLEOTIDE SEQUENCE [LARGE SCALE GENOMIC DNA]</scope>
</reference>
<keyword evidence="3" id="KW-0723">Serine/threonine-protein kinase</keyword>
<feature type="region of interest" description="Disordered" evidence="14">
    <location>
        <begin position="837"/>
        <end position="867"/>
    </location>
</feature>
<dbReference type="Pfam" id="PF26031">
    <property type="entry name" value="IREH1"/>
    <property type="match status" value="1"/>
</dbReference>
<evidence type="ECO:0000256" key="1">
    <source>
        <dbReference type="ARBA" id="ARBA00009903"/>
    </source>
</evidence>
<evidence type="ECO:0000313" key="17">
    <source>
        <dbReference type="Proteomes" id="UP001642260"/>
    </source>
</evidence>
<keyword evidence="8" id="KW-0863">Zinc-finger</keyword>
<feature type="region of interest" description="Disordered" evidence="14">
    <location>
        <begin position="1"/>
        <end position="39"/>
    </location>
</feature>
<dbReference type="FunFam" id="1.10.510.10:FF:001418">
    <property type="entry name" value="Serine/threonine protein kinase 15"/>
    <property type="match status" value="1"/>
</dbReference>
<feature type="compositionally biased region" description="Polar residues" evidence="14">
    <location>
        <begin position="733"/>
        <end position="748"/>
    </location>
</feature>
<organism evidence="16 17">
    <name type="scientific">Eruca vesicaria subsp. sativa</name>
    <name type="common">Garden rocket</name>
    <name type="synonym">Eruca sativa</name>
    <dbReference type="NCBI Taxonomy" id="29727"/>
    <lineage>
        <taxon>Eukaryota</taxon>
        <taxon>Viridiplantae</taxon>
        <taxon>Streptophyta</taxon>
        <taxon>Embryophyta</taxon>
        <taxon>Tracheophyta</taxon>
        <taxon>Spermatophyta</taxon>
        <taxon>Magnoliopsida</taxon>
        <taxon>eudicotyledons</taxon>
        <taxon>Gunneridae</taxon>
        <taxon>Pentapetalae</taxon>
        <taxon>rosids</taxon>
        <taxon>malvids</taxon>
        <taxon>Brassicales</taxon>
        <taxon>Brassicaceae</taxon>
        <taxon>Brassiceae</taxon>
        <taxon>Eruca</taxon>
    </lineage>
</organism>
<evidence type="ECO:0000256" key="14">
    <source>
        <dbReference type="SAM" id="MobiDB-lite"/>
    </source>
</evidence>
<gene>
    <name evidence="16" type="ORF">ERUC_LOCUS9445</name>
</gene>
<dbReference type="FunFam" id="1.10.510.10:FF:000294">
    <property type="entry name" value="Serine/threonine-protein kinase OXI1"/>
    <property type="match status" value="1"/>
</dbReference>
<keyword evidence="9" id="KW-0418">Kinase</keyword>
<protein>
    <recommendedName>
        <fullName evidence="2">non-specific serine/threonine protein kinase</fullName>
        <ecNumber evidence="2">2.7.11.1</ecNumber>
    </recommendedName>
</protein>
<dbReference type="Gene3D" id="3.30.200.20">
    <property type="entry name" value="Phosphorylase Kinase, domain 1"/>
    <property type="match status" value="1"/>
</dbReference>